<dbReference type="GO" id="GO:0030686">
    <property type="term" value="C:90S preribosome"/>
    <property type="evidence" value="ECO:0007669"/>
    <property type="project" value="TreeGrafter"/>
</dbReference>
<dbReference type="InterPro" id="IPR016024">
    <property type="entry name" value="ARM-type_fold"/>
</dbReference>
<sequence length="2533" mass="279893">MAGPGMKAAKPSKVVKPMKKRRRTTATTRKFRFQGFAERIANLKIDPIRRRRGIEGDEELTSETTTYLGRSLSEWRDLNLSTTFTLFIKDVAPYCDSLPMVLHNQDTIMDLLVAYIEQSDALAMEPLLSLLSHFAHDLGKRFEENHFQRAVSTVAAVAAKHEDPAVVERSFTCLAWLFKYLSRYLVKDLRPLYDLLAPYLGKETQKPFIIRFAAESLSFLVRKAAASYARDSEPLDGIIDRLLQDCAETAGERAADLHHQGVLTLLTETIKGVQLGIHSSGTATVVSLLEAWTRLTGDDRAVATAIVKGTLTSLLHHTNADTFRPILDTVIAYIDTTQMRDKESLGFASTLMFTVVSVRKGTRVADWKAVVTSLKAAFAAVDQLSELEETTAATLLSVLAILLQSASVDAVLPALSLLETVRKGRWSAYFLRFCDFCARLGPDNFRQYVYPQLRKFTSEQWRTYEIDIYHILPHLASAFSGMKLKVPASCQSALSDQIASLSASGGESSETDIAKAHALLAAMPYLELSEQTLQELSLSLEKYIDHALDVSSAVSVPYRSLALGPCLERRLAMQKVLTAKAHWWPRLCALSEEHFTHAGFWANILRYLTVCDSAAPETSYSLMLEQSLVQALALPSHEARERSLEVLAKLHEVKSGSIPDAMHTALAIESTPISLASSRAISMSIRKLAIDYQQRGENGLIRRAIPMYCFGLLHLKLAQAWDDAISTIIDICKDPRAEEIVVSLAQGWLDGTPDMDGSVQHTQPFNNLSEGFNVVSDFECSNLGKLSAISRQVFDEPDCGHLSLQEQIDKDQKGSVVFTLTSRSQALRVLDKVPQLAEKRSRMLVPVLLRWAGTATSDSDDIDSAGDRWARKDQKAMLAIFARFNNPRVLYKSAEVYEALLNLCANGDAEIQRSALGAIFAWKTPAINRYEEHLVNILDEARFREEVSVFLQEGESEETIKPDDYPILMPVLLRLLYGRAVAGGKHEQGSRRKAIFVALARFGQDTVGTFVSIATACVPKHLPSDGVAAATLQELETSPRQRLGMLNMLNDMLDTLGSDLEPFASDVMRAVLESTVAAARKLDDSNVPQDASLLRSIRQTGIQCLVHIYADMDVAQLGDQAHVILEEIVRPRLANFAPENMQSVSGMLRLLGAWASSPHTTPCLSGSENGNVLAHIAELLGEPNAKDEVRLFVLRDILDKLLSEENAGTTVLDAHVTNFVKSIGRILGGTPSRDVLDAAVRTLTGLADRIEDRTEAQTLIQVCGDLLTKPSRLVSPGTKSGLLATLLPLLDVADTTPHDPVFEAVSGLFSRLPRPESRRLLSDVLIQICTREDEFSKVAGICSQLNAQSERLGQPDHDQRERGFAQISEEWKDFSARQWLPILHNCMFYLGDIDDLVNRSSAAQALRLFVKAAANDAEALKPMVSQVLIPGIEHGLKTPTELVRAEYLGLLGQIVENLPEWQAVSDMSGLTSSTDEEASFFNSALHIQQHRRLRALRRLGDEAINISSSTVTRLFLPFLEHFILDPAGGDSGRALADQAVLTVGSLAGSLSWSAYRATFKRYVGYISTKEALEKTVLRLLGAFVDAIKAKLSRSTDGVSKTITPNQSENVKVDFLPPMLAYLHRKDESTVDRRMPVAVTVVKLMQLLPAQELSERLPAVLTDVAQVLRSRSQEARDQTRKTLATILTLVGPQYLGFILKELRGALLRGYQLHVLSFTVHSLLVRITETCQPGDLDHCLPDLTSIIMDDIFGITGQEKDAEEYKSGMKEVKSSKSFDTMELLARVTPIKKLGFLMQPLRALLTEKLDSKLARKVDDLLTRLRKGVDQNPEAGTRDLLTFCHEIVRQVYAEQHASSASGVKLDYKVRKYLIQMESANKSKSKGATTSQLFKLSTFALNMVRKVVRKHDDLLTPGNMAGFLPMIGDAMVEGQEEVKLAAIRLLAAIIKVPLAELDRNGPVYVKEAVALIKGAPSMTSDSAKAALELVTAFLRERQSVTIKEPDIAHILKALKPDIDEPDRQGVTYKFLRAILGRKIVITEVYDIMDDIGKVMVTNPDRSIRESARSAYLQFILDYPQGKDRWAKQTAFLVENLRYQHASGRQSVMELVHQLLIKLSDEVFAQRAFTFFVSLVPVQISDTDPACRQMAGILIAKLFERAEEEQLKSFTALIEKWSANDKKPMIQIAALQCWQTYFKTGNVPVSQQEKLRQDIARSLANEDVVVGPQLLQALLDTFSVMVEVASATAFASASATIWESVRQCLTATNADVQASAASLIGAYFSHLASSSAQEGEGLAMLPLIGSGGLKLDATGMRHTCLTCLQLLMASSDQTNESLTGQTLRNLAFLGRCFAANGMPWQAGNSNNVTELEDDADEEGDAEVPQQASSALGYLLGQLSYILRQENLPVPARVAALQCQAAIVNQLQSIPNLHSLMRPLYVLTEPSLTQPATAAHRDLIDKARELLGLVQKKVGPETYIAALGEARKGAQTKREERRRKRKVEAVSAPEKWAKAKKRKHEMQKATKKAGNAEMRGRRRGW</sequence>
<dbReference type="Gene3D" id="1.25.10.10">
    <property type="entry name" value="Leucine-rich Repeat Variant"/>
    <property type="match status" value="4"/>
</dbReference>
<evidence type="ECO:0000313" key="5">
    <source>
        <dbReference type="EMBL" id="KAK0305272.1"/>
    </source>
</evidence>
<dbReference type="PANTHER" id="PTHR17695:SF11">
    <property type="entry name" value="SMALL SUBUNIT PROCESSOME COMPONENT 20 HOMOLOG"/>
    <property type="match status" value="1"/>
</dbReference>
<protein>
    <submittedName>
        <fullName evidence="5">U3 snoRNP protein</fullName>
    </submittedName>
</protein>
<gene>
    <name evidence="5" type="primary">UTP20_2</name>
    <name evidence="5" type="ORF">LTR82_016830</name>
</gene>
<evidence type="ECO:0000259" key="4">
    <source>
        <dbReference type="Pfam" id="PF23099"/>
    </source>
</evidence>
<feature type="compositionally biased region" description="Basic residues" evidence="1">
    <location>
        <begin position="2506"/>
        <end position="2519"/>
    </location>
</feature>
<feature type="domain" description="U3 small nucleolar RNA-associated protein 20" evidence="3">
    <location>
        <begin position="1625"/>
        <end position="1843"/>
    </location>
</feature>
<feature type="region of interest" description="Disordered" evidence="1">
    <location>
        <begin position="2479"/>
        <end position="2533"/>
    </location>
</feature>
<feature type="region of interest" description="Disordered" evidence="1">
    <location>
        <begin position="1"/>
        <end position="25"/>
    </location>
</feature>
<dbReference type="Proteomes" id="UP001168146">
    <property type="component" value="Unassembled WGS sequence"/>
</dbReference>
<comment type="caution">
    <text evidence="5">The sequence shown here is derived from an EMBL/GenBank/DDBJ whole genome shotgun (WGS) entry which is preliminary data.</text>
</comment>
<dbReference type="Pfam" id="PF07539">
    <property type="entry name" value="UTP20_N"/>
    <property type="match status" value="1"/>
</dbReference>
<feature type="domain" description="U3 small nucleolar RNA-associated protein 20 N-terminal" evidence="2">
    <location>
        <begin position="868"/>
        <end position="1438"/>
    </location>
</feature>
<dbReference type="InterPro" id="IPR057525">
    <property type="entry name" value="UTP20_C"/>
</dbReference>
<reference evidence="5" key="1">
    <citation type="submission" date="2021-12" db="EMBL/GenBank/DDBJ databases">
        <title>Black yeast isolated from Biological Soil Crust.</title>
        <authorList>
            <person name="Kurbessoian T."/>
        </authorList>
    </citation>
    <scope>NUCLEOTIDE SEQUENCE</scope>
    <source>
        <strain evidence="5">CCFEE 5208</strain>
    </source>
</reference>
<dbReference type="SUPFAM" id="SSF48371">
    <property type="entry name" value="ARM repeat"/>
    <property type="match status" value="4"/>
</dbReference>
<organism evidence="5 6">
    <name type="scientific">Friedmanniomyces endolithicus</name>
    <dbReference type="NCBI Taxonomy" id="329885"/>
    <lineage>
        <taxon>Eukaryota</taxon>
        <taxon>Fungi</taxon>
        <taxon>Dikarya</taxon>
        <taxon>Ascomycota</taxon>
        <taxon>Pezizomycotina</taxon>
        <taxon>Dothideomycetes</taxon>
        <taxon>Dothideomycetidae</taxon>
        <taxon>Mycosphaerellales</taxon>
        <taxon>Teratosphaeriaceae</taxon>
        <taxon>Friedmanniomyces</taxon>
    </lineage>
</organism>
<accession>A0AAN6F6Z4</accession>
<evidence type="ECO:0000256" key="1">
    <source>
        <dbReference type="SAM" id="MobiDB-lite"/>
    </source>
</evidence>
<dbReference type="InterPro" id="IPR011989">
    <property type="entry name" value="ARM-like"/>
</dbReference>
<dbReference type="Pfam" id="PF23099">
    <property type="entry name" value="UTP20_C"/>
    <property type="match status" value="1"/>
</dbReference>
<dbReference type="Pfam" id="PF20416">
    <property type="entry name" value="UTP20"/>
    <property type="match status" value="1"/>
</dbReference>
<evidence type="ECO:0000259" key="3">
    <source>
        <dbReference type="Pfam" id="PF20416"/>
    </source>
</evidence>
<dbReference type="InterPro" id="IPR011430">
    <property type="entry name" value="UTP20_N"/>
</dbReference>
<feature type="compositionally biased region" description="Basic residues" evidence="1">
    <location>
        <begin position="16"/>
        <end position="25"/>
    </location>
</feature>
<evidence type="ECO:0000313" key="6">
    <source>
        <dbReference type="Proteomes" id="UP001168146"/>
    </source>
</evidence>
<dbReference type="GO" id="GO:0032040">
    <property type="term" value="C:small-subunit processome"/>
    <property type="evidence" value="ECO:0007669"/>
    <property type="project" value="TreeGrafter"/>
</dbReference>
<proteinExistence type="predicted"/>
<dbReference type="InterPro" id="IPR052575">
    <property type="entry name" value="SSU_processome_comp_20"/>
</dbReference>
<name>A0AAN6F6Z4_9PEZI</name>
<evidence type="ECO:0000259" key="2">
    <source>
        <dbReference type="Pfam" id="PF07539"/>
    </source>
</evidence>
<feature type="domain" description="U3 small nucleolar RNA-associated protein 20 C-terminal" evidence="4">
    <location>
        <begin position="2225"/>
        <end position="2520"/>
    </location>
</feature>
<dbReference type="EMBL" id="JASUXU010000115">
    <property type="protein sequence ID" value="KAK0305272.1"/>
    <property type="molecule type" value="Genomic_DNA"/>
</dbReference>
<dbReference type="InterPro" id="IPR046523">
    <property type="entry name" value="UTP20_dom"/>
</dbReference>
<dbReference type="PANTHER" id="PTHR17695">
    <property type="entry name" value="SMALL SUBUNIT PROCESSOME COMPONENT 20 HOMOLOG"/>
    <property type="match status" value="1"/>
</dbReference>